<evidence type="ECO:0000313" key="2">
    <source>
        <dbReference type="EMBL" id="BAT04015.1"/>
    </source>
</evidence>
<reference evidence="2 3" key="3">
    <citation type="journal article" date="2013" name="Rice">
        <title>Improvement of the Oryza sativa Nipponbare reference genome using next generation sequence and optical map data.</title>
        <authorList>
            <person name="Kawahara Y."/>
            <person name="de la Bastide M."/>
            <person name="Hamilton J.P."/>
            <person name="Kanamori H."/>
            <person name="McCombie W.R."/>
            <person name="Ouyang S."/>
            <person name="Schwartz D.C."/>
            <person name="Tanaka T."/>
            <person name="Wu J."/>
            <person name="Zhou S."/>
            <person name="Childs K.L."/>
            <person name="Davidson R.M."/>
            <person name="Lin H."/>
            <person name="Quesada-Ocampo L."/>
            <person name="Vaillancourt B."/>
            <person name="Sakai H."/>
            <person name="Lee S.S."/>
            <person name="Kim J."/>
            <person name="Numa H."/>
            <person name="Itoh T."/>
            <person name="Buell C.R."/>
            <person name="Matsumoto T."/>
        </authorList>
    </citation>
    <scope>NUCLEOTIDE SEQUENCE [LARGE SCALE GENOMIC DNA]</scope>
    <source>
        <strain evidence="3">cv. Nipponbare</strain>
    </source>
</reference>
<dbReference type="AlphaFoldDB" id="Q6YYL6"/>
<protein>
    <submittedName>
        <fullName evidence="2">Os08g0170400 protein</fullName>
    </submittedName>
</protein>
<evidence type="ECO:0000313" key="3">
    <source>
        <dbReference type="Proteomes" id="UP000059680"/>
    </source>
</evidence>
<dbReference type="HOGENOM" id="CLU_2531554_0_0_1"/>
<name>Q6YYL6_ORYSJ</name>
<organism evidence="2 3">
    <name type="scientific">Oryza sativa subsp. japonica</name>
    <name type="common">Rice</name>
    <dbReference type="NCBI Taxonomy" id="39947"/>
    <lineage>
        <taxon>Eukaryota</taxon>
        <taxon>Viridiplantae</taxon>
        <taxon>Streptophyta</taxon>
        <taxon>Embryophyta</taxon>
        <taxon>Tracheophyta</taxon>
        <taxon>Spermatophyta</taxon>
        <taxon>Magnoliopsida</taxon>
        <taxon>Liliopsida</taxon>
        <taxon>Poales</taxon>
        <taxon>Poaceae</taxon>
        <taxon>BOP clade</taxon>
        <taxon>Oryzoideae</taxon>
        <taxon>Oryzeae</taxon>
        <taxon>Oryzinae</taxon>
        <taxon>Oryza</taxon>
        <taxon>Oryza sativa</taxon>
    </lineage>
</organism>
<dbReference type="Proteomes" id="UP000059680">
    <property type="component" value="Chromosome 8"/>
</dbReference>
<gene>
    <name evidence="2" type="ordered locus">Os08g0170400</name>
    <name evidence="2" type="ORF">OSNPB_080170400</name>
</gene>
<accession>Q6YYL6</accession>
<reference evidence="2 3" key="2">
    <citation type="journal article" date="2013" name="Plant Cell Physiol.">
        <title>Rice Annotation Project Database (RAP-DB): an integrative and interactive database for rice genomics.</title>
        <authorList>
            <person name="Sakai H."/>
            <person name="Lee S.S."/>
            <person name="Tanaka T."/>
            <person name="Numa H."/>
            <person name="Kim J."/>
            <person name="Kawahara Y."/>
            <person name="Wakimoto H."/>
            <person name="Yang C.C."/>
            <person name="Iwamoto M."/>
            <person name="Abe T."/>
            <person name="Yamada Y."/>
            <person name="Muto A."/>
            <person name="Inokuchi H."/>
            <person name="Ikemura T."/>
            <person name="Matsumoto T."/>
            <person name="Sasaki T."/>
            <person name="Itoh T."/>
        </authorList>
    </citation>
    <scope>NUCLEOTIDE SEQUENCE [LARGE SCALE GENOMIC DNA]</scope>
    <source>
        <strain evidence="3">cv. Nipponbare</strain>
    </source>
</reference>
<dbReference type="EMBL" id="AP014964">
    <property type="protein sequence ID" value="BAT04015.1"/>
    <property type="molecule type" value="Genomic_DNA"/>
</dbReference>
<reference evidence="3" key="1">
    <citation type="journal article" date="2005" name="Nature">
        <title>The map-based sequence of the rice genome.</title>
        <authorList>
            <consortium name="International rice genome sequencing project (IRGSP)"/>
            <person name="Matsumoto T."/>
            <person name="Wu J."/>
            <person name="Kanamori H."/>
            <person name="Katayose Y."/>
            <person name="Fujisawa M."/>
            <person name="Namiki N."/>
            <person name="Mizuno H."/>
            <person name="Yamamoto K."/>
            <person name="Antonio B.A."/>
            <person name="Baba T."/>
            <person name="Sakata K."/>
            <person name="Nagamura Y."/>
            <person name="Aoki H."/>
            <person name="Arikawa K."/>
            <person name="Arita K."/>
            <person name="Bito T."/>
            <person name="Chiden Y."/>
            <person name="Fujitsuka N."/>
            <person name="Fukunaka R."/>
            <person name="Hamada M."/>
            <person name="Harada C."/>
            <person name="Hayashi A."/>
            <person name="Hijishita S."/>
            <person name="Honda M."/>
            <person name="Hosokawa S."/>
            <person name="Ichikawa Y."/>
            <person name="Idonuma A."/>
            <person name="Iijima M."/>
            <person name="Ikeda M."/>
            <person name="Ikeno M."/>
            <person name="Ito K."/>
            <person name="Ito S."/>
            <person name="Ito T."/>
            <person name="Ito Y."/>
            <person name="Ito Y."/>
            <person name="Iwabuchi A."/>
            <person name="Kamiya K."/>
            <person name="Karasawa W."/>
            <person name="Kurita K."/>
            <person name="Katagiri S."/>
            <person name="Kikuta A."/>
            <person name="Kobayashi H."/>
            <person name="Kobayashi N."/>
            <person name="Machita K."/>
            <person name="Maehara T."/>
            <person name="Masukawa M."/>
            <person name="Mizubayashi T."/>
            <person name="Mukai Y."/>
            <person name="Nagasaki H."/>
            <person name="Nagata Y."/>
            <person name="Naito S."/>
            <person name="Nakashima M."/>
            <person name="Nakama Y."/>
            <person name="Nakamichi Y."/>
            <person name="Nakamura M."/>
            <person name="Meguro A."/>
            <person name="Negishi M."/>
            <person name="Ohta I."/>
            <person name="Ohta T."/>
            <person name="Okamoto M."/>
            <person name="Ono N."/>
            <person name="Saji S."/>
            <person name="Sakaguchi M."/>
            <person name="Sakai K."/>
            <person name="Shibata M."/>
            <person name="Shimokawa T."/>
            <person name="Song J."/>
            <person name="Takazaki Y."/>
            <person name="Terasawa K."/>
            <person name="Tsugane M."/>
            <person name="Tsuji K."/>
            <person name="Ueda S."/>
            <person name="Waki K."/>
            <person name="Yamagata H."/>
            <person name="Yamamoto M."/>
            <person name="Yamamoto S."/>
            <person name="Yamane H."/>
            <person name="Yoshiki S."/>
            <person name="Yoshihara R."/>
            <person name="Yukawa K."/>
            <person name="Zhong H."/>
            <person name="Yano M."/>
            <person name="Yuan Q."/>
            <person name="Ouyang S."/>
            <person name="Liu J."/>
            <person name="Jones K.M."/>
            <person name="Gansberger K."/>
            <person name="Moffat K."/>
            <person name="Hill J."/>
            <person name="Bera J."/>
            <person name="Fadrosh D."/>
            <person name="Jin S."/>
            <person name="Johri S."/>
            <person name="Kim M."/>
            <person name="Overton L."/>
            <person name="Reardon M."/>
            <person name="Tsitrin T."/>
            <person name="Vuong H."/>
            <person name="Weaver B."/>
            <person name="Ciecko A."/>
            <person name="Tallon L."/>
            <person name="Jackson J."/>
            <person name="Pai G."/>
            <person name="Aken S.V."/>
            <person name="Utterback T."/>
            <person name="Reidmuller S."/>
            <person name="Feldblyum T."/>
            <person name="Hsiao J."/>
            <person name="Zismann V."/>
            <person name="Iobst S."/>
            <person name="de Vazeille A.R."/>
            <person name="Buell C.R."/>
            <person name="Ying K."/>
            <person name="Li Y."/>
            <person name="Lu T."/>
            <person name="Huang Y."/>
            <person name="Zhao Q."/>
            <person name="Feng Q."/>
            <person name="Zhang L."/>
            <person name="Zhu J."/>
            <person name="Weng Q."/>
            <person name="Mu J."/>
            <person name="Lu Y."/>
            <person name="Fan D."/>
            <person name="Liu Y."/>
            <person name="Guan J."/>
            <person name="Zhang Y."/>
            <person name="Yu S."/>
            <person name="Liu X."/>
            <person name="Zhang Y."/>
            <person name="Hong G."/>
            <person name="Han B."/>
            <person name="Choisne N."/>
            <person name="Demange N."/>
            <person name="Orjeda G."/>
            <person name="Samain S."/>
            <person name="Cattolico L."/>
            <person name="Pelletier E."/>
            <person name="Couloux A."/>
            <person name="Segurens B."/>
            <person name="Wincker P."/>
            <person name="D'Hont A."/>
            <person name="Scarpelli C."/>
            <person name="Weissenbach J."/>
            <person name="Salanoubat M."/>
            <person name="Quetier F."/>
            <person name="Yu Y."/>
            <person name="Kim H.R."/>
            <person name="Rambo T."/>
            <person name="Currie J."/>
            <person name="Collura K."/>
            <person name="Luo M."/>
            <person name="Yang T."/>
            <person name="Ammiraju J.S.S."/>
            <person name="Engler F."/>
            <person name="Soderlund C."/>
            <person name="Wing R.A."/>
            <person name="Palmer L.E."/>
            <person name="de la Bastide M."/>
            <person name="Spiegel L."/>
            <person name="Nascimento L."/>
            <person name="Zutavern T."/>
            <person name="O'Shaughnessy A."/>
            <person name="Dike S."/>
            <person name="Dedhia N."/>
            <person name="Preston R."/>
            <person name="Balija V."/>
            <person name="McCombie W.R."/>
            <person name="Chow T."/>
            <person name="Chen H."/>
            <person name="Chung M."/>
            <person name="Chen C."/>
            <person name="Shaw J."/>
            <person name="Wu H."/>
            <person name="Hsiao K."/>
            <person name="Chao Y."/>
            <person name="Chu M."/>
            <person name="Cheng C."/>
            <person name="Hour A."/>
            <person name="Lee P."/>
            <person name="Lin S."/>
            <person name="Lin Y."/>
            <person name="Liou J."/>
            <person name="Liu S."/>
            <person name="Hsing Y."/>
            <person name="Raghuvanshi S."/>
            <person name="Mohanty A."/>
            <person name="Bharti A.K."/>
            <person name="Gaur A."/>
            <person name="Gupta V."/>
            <person name="Kumar D."/>
            <person name="Ravi V."/>
            <person name="Vij S."/>
            <person name="Kapur A."/>
            <person name="Khurana P."/>
            <person name="Khurana P."/>
            <person name="Khurana J.P."/>
            <person name="Tyagi A.K."/>
            <person name="Gaikwad K."/>
            <person name="Singh A."/>
            <person name="Dalal V."/>
            <person name="Srivastava S."/>
            <person name="Dixit A."/>
            <person name="Pal A.K."/>
            <person name="Ghazi I.A."/>
            <person name="Yadav M."/>
            <person name="Pandit A."/>
            <person name="Bhargava A."/>
            <person name="Sureshbabu K."/>
            <person name="Batra K."/>
            <person name="Sharma T.R."/>
            <person name="Mohapatra T."/>
            <person name="Singh N.K."/>
            <person name="Messing J."/>
            <person name="Nelson A.B."/>
            <person name="Fuks G."/>
            <person name="Kavchok S."/>
            <person name="Keizer G."/>
            <person name="Linton E."/>
            <person name="Llaca V."/>
            <person name="Song R."/>
            <person name="Tanyolac B."/>
            <person name="Young S."/>
            <person name="Ho-Il K."/>
            <person name="Hahn J.H."/>
            <person name="Sangsakoo G."/>
            <person name="Vanavichit A."/>
            <person name="de Mattos Luiz.A.T."/>
            <person name="Zimmer P.D."/>
            <person name="Malone G."/>
            <person name="Dellagostin O."/>
            <person name="de Oliveira A.C."/>
            <person name="Bevan M."/>
            <person name="Bancroft I."/>
            <person name="Minx P."/>
            <person name="Cordum H."/>
            <person name="Wilson R."/>
            <person name="Cheng Z."/>
            <person name="Jin W."/>
            <person name="Jiang J."/>
            <person name="Leong S.A."/>
            <person name="Iwama H."/>
            <person name="Gojobori T."/>
            <person name="Itoh T."/>
            <person name="Niimura Y."/>
            <person name="Fujii Y."/>
            <person name="Habara T."/>
            <person name="Sakai H."/>
            <person name="Sato Y."/>
            <person name="Wilson G."/>
            <person name="Kumar K."/>
            <person name="McCouch S."/>
            <person name="Juretic N."/>
            <person name="Hoen D."/>
            <person name="Wright S."/>
            <person name="Bruskiewich R."/>
            <person name="Bureau T."/>
            <person name="Miyao A."/>
            <person name="Hirochika H."/>
            <person name="Nishikawa T."/>
            <person name="Kadowaki K."/>
            <person name="Sugiura M."/>
            <person name="Burr B."/>
            <person name="Sasaki T."/>
        </authorList>
    </citation>
    <scope>NUCLEOTIDE SEQUENCE [LARGE SCALE GENOMIC DNA]</scope>
    <source>
        <strain evidence="3">cv. Nipponbare</strain>
    </source>
</reference>
<dbReference type="PaxDb" id="39947-Q6YYL6"/>
<dbReference type="InParanoid" id="Q6YYL6"/>
<feature type="compositionally biased region" description="Pro residues" evidence="1">
    <location>
        <begin position="70"/>
        <end position="84"/>
    </location>
</feature>
<keyword evidence="3" id="KW-1185">Reference proteome</keyword>
<dbReference type="Gramene" id="Os08t0170400-01">
    <property type="protein sequence ID" value="Os08t0170400-01"/>
    <property type="gene ID" value="Os08g0170400"/>
</dbReference>
<evidence type="ECO:0000256" key="1">
    <source>
        <dbReference type="SAM" id="MobiDB-lite"/>
    </source>
</evidence>
<proteinExistence type="predicted"/>
<feature type="region of interest" description="Disordered" evidence="1">
    <location>
        <begin position="59"/>
        <end position="84"/>
    </location>
</feature>
<sequence length="84" mass="8829">MSVRSIEIAREVQIQANHRMSFSILFTIPQKPPMPDAAAPPPLGVALLAPPPDMALPPPSSVVRPSVDIAPPPSGMVPPPLVHS</sequence>